<dbReference type="OrthoDB" id="163346at2"/>
<evidence type="ECO:0000313" key="6">
    <source>
        <dbReference type="EMBL" id="AZN38653.1"/>
    </source>
</evidence>
<accession>A0A3Q8X1Z0</accession>
<feature type="compositionally biased region" description="Polar residues" evidence="4">
    <location>
        <begin position="166"/>
        <end position="179"/>
    </location>
</feature>
<feature type="region of interest" description="Disordered" evidence="4">
    <location>
        <begin position="157"/>
        <end position="179"/>
    </location>
</feature>
<evidence type="ECO:0000256" key="1">
    <source>
        <dbReference type="ARBA" id="ARBA00023015"/>
    </source>
</evidence>
<gene>
    <name evidence="6" type="ORF">EJC50_02390</name>
</gene>
<dbReference type="Pfam" id="PF01047">
    <property type="entry name" value="MarR"/>
    <property type="match status" value="1"/>
</dbReference>
<keyword evidence="7" id="KW-1185">Reference proteome</keyword>
<name>A0A3Q8X1Z0_9BACL</name>
<dbReference type="InterPro" id="IPR036390">
    <property type="entry name" value="WH_DNA-bd_sf"/>
</dbReference>
<evidence type="ECO:0000256" key="3">
    <source>
        <dbReference type="ARBA" id="ARBA00023163"/>
    </source>
</evidence>
<reference evidence="7" key="1">
    <citation type="submission" date="2018-12" db="EMBL/GenBank/DDBJ databases">
        <title>Genome sequence of Peanibacillus sp.</title>
        <authorList>
            <person name="Subramani G."/>
            <person name="Srinivasan S."/>
            <person name="Kim M.K."/>
        </authorList>
    </citation>
    <scope>NUCLEOTIDE SEQUENCE [LARGE SCALE GENOMIC DNA]</scope>
    <source>
        <strain evidence="7">18JY67-1</strain>
    </source>
</reference>
<dbReference type="PANTHER" id="PTHR42756">
    <property type="entry name" value="TRANSCRIPTIONAL REGULATOR, MARR"/>
    <property type="match status" value="1"/>
</dbReference>
<feature type="domain" description="HTH marR-type" evidence="5">
    <location>
        <begin position="11"/>
        <end position="149"/>
    </location>
</feature>
<dbReference type="PRINTS" id="PR00598">
    <property type="entry name" value="HTHMARR"/>
</dbReference>
<evidence type="ECO:0000313" key="7">
    <source>
        <dbReference type="Proteomes" id="UP000272528"/>
    </source>
</evidence>
<evidence type="ECO:0000259" key="5">
    <source>
        <dbReference type="PROSITE" id="PS50995"/>
    </source>
</evidence>
<dbReference type="SUPFAM" id="SSF46785">
    <property type="entry name" value="Winged helix' DNA-binding domain"/>
    <property type="match status" value="1"/>
</dbReference>
<dbReference type="GO" id="GO:0003677">
    <property type="term" value="F:DNA binding"/>
    <property type="evidence" value="ECO:0007669"/>
    <property type="project" value="UniProtKB-KW"/>
</dbReference>
<dbReference type="KEGG" id="palb:EJC50_02390"/>
<dbReference type="Proteomes" id="UP000272528">
    <property type="component" value="Chromosome"/>
</dbReference>
<proteinExistence type="predicted"/>
<dbReference type="EMBL" id="CP034437">
    <property type="protein sequence ID" value="AZN38653.1"/>
    <property type="molecule type" value="Genomic_DNA"/>
</dbReference>
<dbReference type="RefSeq" id="WP_126011966.1">
    <property type="nucleotide sequence ID" value="NZ_CP034437.1"/>
</dbReference>
<keyword evidence="3" id="KW-0804">Transcription</keyword>
<dbReference type="SMART" id="SM00347">
    <property type="entry name" value="HTH_MARR"/>
    <property type="match status" value="1"/>
</dbReference>
<dbReference type="Gene3D" id="1.10.10.10">
    <property type="entry name" value="Winged helix-like DNA-binding domain superfamily/Winged helix DNA-binding domain"/>
    <property type="match status" value="1"/>
</dbReference>
<sequence>MSEHDEQQDRNCHAPHELIRAFRQLRNISWNNRRPIENCTPAETMTLFFIRKATREQPEGLKASELSNMMNVASPTMTQTLNVLAARGFIDRETDPNDRRALRIKLTEEGARLTQMAESKMQERLAALIAHLGEERARLLVELIDEATAFFQADNPEENPACFKFNRNNNQSTNSKEGD</sequence>
<keyword evidence="2" id="KW-0238">DNA-binding</keyword>
<organism evidence="6 7">
    <name type="scientific">Paenibacillus albus</name>
    <dbReference type="NCBI Taxonomy" id="2495582"/>
    <lineage>
        <taxon>Bacteria</taxon>
        <taxon>Bacillati</taxon>
        <taxon>Bacillota</taxon>
        <taxon>Bacilli</taxon>
        <taxon>Bacillales</taxon>
        <taxon>Paenibacillaceae</taxon>
        <taxon>Paenibacillus</taxon>
    </lineage>
</organism>
<dbReference type="AlphaFoldDB" id="A0A3Q8X1Z0"/>
<evidence type="ECO:0000256" key="2">
    <source>
        <dbReference type="ARBA" id="ARBA00023125"/>
    </source>
</evidence>
<evidence type="ECO:0000256" key="4">
    <source>
        <dbReference type="SAM" id="MobiDB-lite"/>
    </source>
</evidence>
<dbReference type="InterPro" id="IPR036388">
    <property type="entry name" value="WH-like_DNA-bd_sf"/>
</dbReference>
<keyword evidence="1" id="KW-0805">Transcription regulation</keyword>
<dbReference type="GO" id="GO:0003700">
    <property type="term" value="F:DNA-binding transcription factor activity"/>
    <property type="evidence" value="ECO:0007669"/>
    <property type="project" value="InterPro"/>
</dbReference>
<dbReference type="InterPro" id="IPR000835">
    <property type="entry name" value="HTH_MarR-typ"/>
</dbReference>
<protein>
    <submittedName>
        <fullName evidence="6">MarR family transcriptional regulator</fullName>
    </submittedName>
</protein>
<dbReference type="PROSITE" id="PS50995">
    <property type="entry name" value="HTH_MARR_2"/>
    <property type="match status" value="1"/>
</dbReference>
<dbReference type="PANTHER" id="PTHR42756:SF1">
    <property type="entry name" value="TRANSCRIPTIONAL REPRESSOR OF EMRAB OPERON"/>
    <property type="match status" value="1"/>
</dbReference>